<dbReference type="Gene3D" id="3.40.50.12780">
    <property type="entry name" value="N-terminal domain of ligase-like"/>
    <property type="match status" value="2"/>
</dbReference>
<dbReference type="Pfam" id="PF00501">
    <property type="entry name" value="AMP-binding"/>
    <property type="match status" value="2"/>
</dbReference>
<dbReference type="NCBIfam" id="TIGR01733">
    <property type="entry name" value="AA-adenyl-dom"/>
    <property type="match status" value="1"/>
</dbReference>
<sequence>MTQPTKGFKEISHNCSTVVDVLRLRSSTQPEHRAFTFLEDGESQEATLTYQELDRRSRAIASQLQAMGMSGERALLLYPPGLDYLSAFFGCLYAGVIAVPAFPPHNKRKASRIQAIVADAQASIALTTTAMLPTVQSILAEKTDQRNLRWLVTDNLAQGVEDSWQQPLINADTIAFLQYTSGSTGVPKGVILSHGNLLHNAATTYQLMEHSPTSQFISWLPIYHDMGLIGGILQPLYGGFGCVFMSPASFLQRPYRWLQAISRYKGTTSGGPNFAYDQCIQRVTQEQKETLDLSSWSVAFNGAEPVRYDTLERFTAAFAECGFRPQAFYPCYGMAEATLMVSGGFQKVLPPLVTVTKSALEKNLVVEASADSEDTQTFVSCGRTIPQQEIAIVNPKTLTPCSPNEIGEICVSGPSVGQGYWNRKEETEQIFHAYVKDTEEGPFLRTGDLGFLHNGELFITGRAKDLIIIRGRNLYPQDIELTVERSHPSLRSGSGAAFSVEVGNEEQLVIVQELEFRAKPNLEEVITAIRQAVAEEYEVQIYAVVLIKPGSIAKTSSGKIQRRATKADFLAGKLEVVGSSIQKSTNIDGNKNRLQREALLSLTPQECQPLLESYLQDNIARVLSIPVYEINPQQPISALGLDSIKVFEFKNRIEIDLEVTVSVADFFEGLNLRSLSTKILAELTSTASQVSVFLGRAEKTTQVHPLSFAQQRLWFINQLAPDNPAYNIPIIINLTGDINIAALEQSLNEILRRHDSLRTNFVVSEGKPVQVVKSSASLALSVEDLRELSESDRTKELQRLSTLIAQQSFDLSNEPLWRVKLLRLAEQEYRLLLTLHHIIADGWSMGVLIRELAALYEAYSTGKLSPLPELPIQYVDFAYWQHQWLESEHIQPLLEYWKQQLGGDLTVLNLPTDRPRSPVQTFNGAQAKLILSETLTKALKNLSRQQGVTLFMTLLTAFKILLYRYTGQTDILVGSPIANRNRAEIETLIGFFVNVLVLRTELSSDLSFQDLLARVKSTALEAYVHQDLPFEKLVEEIQPQRDLSYNPLFQVMFVLQNVPISNPSLSDVSVTYEEGYNETSKFDLTLFMEDSEQGLVATCEYNTDLFNADTVTRMLGHFQTILESIVSNPEQPISDLEFLTPSEVQQLLVEWNDTKTDYPQDKCIHQLFEEQVEKTPDAVALTFVDAHSRVSCRVNQQLTYRDLNNRANQLAHYLQKLGVKSEALVGICIERSLEMVIGLLAILKAGGIYLPLDPTHPKDRLAFILKDSQTTVLLTKQHLIEKLPEHKAQVICLDSDLDIINQYSQDNPVNSSQANNLAYVIYTSGSTGQPKGVLGLHQGAINRCQWMWQNYPFVPGEICCQKTSLNFVDSVWEIFVPLLQGITTVIVPDIVVKDPQEFVTTLFQNHITRIVLVPSLLRLLLNTYDVLQLQLPKLKLWVSSGESLSTELLMQFRQSLPDSTLLNLYGSSEVSADVTYYSISPQAPVSAPVLIGRPIANTQIYILDANKRPVPVGVPGQIYVGGDGLARGYLNRPDLTAEKFIPNPFSDNFAARLYQTGDLGRYLPNGEIEYIGRTDYQVKVRGFRIELGEIEAFINQHLAVRETVVVAREDVLNGQCLVGYLVTHQETTLSVNELRNFLKEKLPEYMIPSTFVVLDALPLLPNGKVDHRALRVPENLRPDLTAVFQPPQSDIEKTIVQVWQKVLHLEKVGIHDNFFDLGGHSLLATQIVSQLRQDLHLELSLRCIFEAPTIAELALVIEDMLIGELEELPESEAEKRISTFQD</sequence>
<dbReference type="FunFam" id="3.30.559.30:FF:000001">
    <property type="entry name" value="Non-ribosomal peptide synthetase"/>
    <property type="match status" value="1"/>
</dbReference>
<dbReference type="PANTHER" id="PTHR45527:SF14">
    <property type="entry name" value="PLIPASTATIN SYNTHASE SUBUNIT B"/>
    <property type="match status" value="1"/>
</dbReference>
<dbReference type="CDD" id="cd05930">
    <property type="entry name" value="A_NRPS"/>
    <property type="match status" value="1"/>
</dbReference>
<evidence type="ECO:0000256" key="1">
    <source>
        <dbReference type="ARBA" id="ARBA00001957"/>
    </source>
</evidence>
<dbReference type="SUPFAM" id="SSF52777">
    <property type="entry name" value="CoA-dependent acyltransferases"/>
    <property type="match status" value="2"/>
</dbReference>
<dbReference type="Gene3D" id="1.10.1200.10">
    <property type="entry name" value="ACP-like"/>
    <property type="match status" value="2"/>
</dbReference>
<dbReference type="GO" id="GO:0008610">
    <property type="term" value="P:lipid biosynthetic process"/>
    <property type="evidence" value="ECO:0007669"/>
    <property type="project" value="InterPro"/>
</dbReference>
<dbReference type="Gene3D" id="3.30.300.30">
    <property type="match status" value="2"/>
</dbReference>
<dbReference type="GO" id="GO:0005829">
    <property type="term" value="C:cytosol"/>
    <property type="evidence" value="ECO:0007669"/>
    <property type="project" value="TreeGrafter"/>
</dbReference>
<proteinExistence type="inferred from homology"/>
<dbReference type="Pfam" id="PF13193">
    <property type="entry name" value="AMP-binding_C"/>
    <property type="match status" value="1"/>
</dbReference>
<dbReference type="SUPFAM" id="SSF56801">
    <property type="entry name" value="Acetyl-CoA synthetase-like"/>
    <property type="match status" value="2"/>
</dbReference>
<evidence type="ECO:0000313" key="8">
    <source>
        <dbReference type="EMBL" id="MBW4431917.1"/>
    </source>
</evidence>
<feature type="domain" description="Carrier" evidence="7">
    <location>
        <begin position="1686"/>
        <end position="1761"/>
    </location>
</feature>
<dbReference type="GO" id="GO:0003824">
    <property type="term" value="F:catalytic activity"/>
    <property type="evidence" value="ECO:0007669"/>
    <property type="project" value="InterPro"/>
</dbReference>
<dbReference type="PROSITE" id="PS50075">
    <property type="entry name" value="CARRIER"/>
    <property type="match status" value="2"/>
</dbReference>
<reference evidence="8" key="2">
    <citation type="journal article" date="2022" name="Microbiol. Resour. Announc.">
        <title>Metagenome Sequencing to Explore Phylogenomics of Terrestrial Cyanobacteria.</title>
        <authorList>
            <person name="Ward R.D."/>
            <person name="Stajich J.E."/>
            <person name="Johansen J.R."/>
            <person name="Huntemann M."/>
            <person name="Clum A."/>
            <person name="Foster B."/>
            <person name="Foster B."/>
            <person name="Roux S."/>
            <person name="Palaniappan K."/>
            <person name="Varghese N."/>
            <person name="Mukherjee S."/>
            <person name="Reddy T.B.K."/>
            <person name="Daum C."/>
            <person name="Copeland A."/>
            <person name="Chen I.A."/>
            <person name="Ivanova N.N."/>
            <person name="Kyrpides N.C."/>
            <person name="Shapiro N."/>
            <person name="Eloe-Fadrosh E.A."/>
            <person name="Pietrasiak N."/>
        </authorList>
    </citation>
    <scope>NUCLEOTIDE SEQUENCE</scope>
    <source>
        <strain evidence="8">HA4357-MV3</strain>
    </source>
</reference>
<dbReference type="InterPro" id="IPR023213">
    <property type="entry name" value="CAT-like_dom_sf"/>
</dbReference>
<dbReference type="InterPro" id="IPR000873">
    <property type="entry name" value="AMP-dep_synth/lig_dom"/>
</dbReference>
<dbReference type="Pfam" id="PF00550">
    <property type="entry name" value="PP-binding"/>
    <property type="match status" value="2"/>
</dbReference>
<evidence type="ECO:0000256" key="3">
    <source>
        <dbReference type="ARBA" id="ARBA00022450"/>
    </source>
</evidence>
<evidence type="ECO:0000313" key="9">
    <source>
        <dbReference type="Proteomes" id="UP000813215"/>
    </source>
</evidence>
<dbReference type="Gene3D" id="3.30.559.10">
    <property type="entry name" value="Chloramphenicol acetyltransferase-like domain"/>
    <property type="match status" value="1"/>
</dbReference>
<dbReference type="FunFam" id="3.40.50.12780:FF:000013">
    <property type="entry name" value="Long-chain-fatty-acid--AMP ligase FadD32"/>
    <property type="match status" value="1"/>
</dbReference>
<name>A0A9E3H789_9NOST</name>
<dbReference type="PROSITE" id="PS00012">
    <property type="entry name" value="PHOSPHOPANTETHEINE"/>
    <property type="match status" value="1"/>
</dbReference>
<dbReference type="Pfam" id="PF23024">
    <property type="entry name" value="AMP-dom_DIP2-like"/>
    <property type="match status" value="1"/>
</dbReference>
<dbReference type="Proteomes" id="UP000813215">
    <property type="component" value="Unassembled WGS sequence"/>
</dbReference>
<dbReference type="FunFam" id="3.30.300.30:FF:000010">
    <property type="entry name" value="Enterobactin synthetase component F"/>
    <property type="match status" value="1"/>
</dbReference>
<comment type="caution">
    <text evidence="8">The sequence shown here is derived from an EMBL/GenBank/DDBJ whole genome shotgun (WGS) entry which is preliminary data.</text>
</comment>
<dbReference type="GO" id="GO:0044550">
    <property type="term" value="P:secondary metabolite biosynthetic process"/>
    <property type="evidence" value="ECO:0007669"/>
    <property type="project" value="UniProtKB-ARBA"/>
</dbReference>
<dbReference type="InterPro" id="IPR045851">
    <property type="entry name" value="AMP-bd_C_sf"/>
</dbReference>
<comment type="cofactor">
    <cofactor evidence="1">
        <name>pantetheine 4'-phosphate</name>
        <dbReference type="ChEBI" id="CHEBI:47942"/>
    </cofactor>
</comment>
<dbReference type="InterPro" id="IPR010071">
    <property type="entry name" value="AA_adenyl_dom"/>
</dbReference>
<evidence type="ECO:0000256" key="2">
    <source>
        <dbReference type="ARBA" id="ARBA00006432"/>
    </source>
</evidence>
<keyword evidence="6" id="KW-0443">Lipid metabolism</keyword>
<dbReference type="InterPro" id="IPR020806">
    <property type="entry name" value="PKS_PP-bd"/>
</dbReference>
<dbReference type="InterPro" id="IPR020845">
    <property type="entry name" value="AMP-binding_CS"/>
</dbReference>
<evidence type="ECO:0000256" key="4">
    <source>
        <dbReference type="ARBA" id="ARBA00022553"/>
    </source>
</evidence>
<dbReference type="GO" id="GO:0071766">
    <property type="term" value="P:Actinobacterium-type cell wall biogenesis"/>
    <property type="evidence" value="ECO:0007669"/>
    <property type="project" value="UniProtKB-ARBA"/>
</dbReference>
<dbReference type="InterPro" id="IPR042099">
    <property type="entry name" value="ANL_N_sf"/>
</dbReference>
<dbReference type="GO" id="GO:0006631">
    <property type="term" value="P:fatty acid metabolic process"/>
    <property type="evidence" value="ECO:0007669"/>
    <property type="project" value="UniProtKB-KW"/>
</dbReference>
<dbReference type="InterPro" id="IPR040097">
    <property type="entry name" value="FAAL/FAAC"/>
</dbReference>
<feature type="domain" description="Carrier" evidence="7">
    <location>
        <begin position="606"/>
        <end position="683"/>
    </location>
</feature>
<dbReference type="Gene3D" id="3.30.559.30">
    <property type="entry name" value="Nonribosomal peptide synthetase, condensation domain"/>
    <property type="match status" value="1"/>
</dbReference>
<dbReference type="FunFam" id="1.10.1200.10:FF:000005">
    <property type="entry name" value="Nonribosomal peptide synthetase 1"/>
    <property type="match status" value="1"/>
</dbReference>
<keyword evidence="4" id="KW-0597">Phosphoprotein</keyword>
<dbReference type="FunFam" id="3.30.559.10:FF:000012">
    <property type="entry name" value="Non-ribosomal peptide synthetase"/>
    <property type="match status" value="1"/>
</dbReference>
<protein>
    <submittedName>
        <fullName evidence="8">Amino acid adenylation domain-containing protein</fullName>
    </submittedName>
</protein>
<reference evidence="8" key="1">
    <citation type="submission" date="2021-05" db="EMBL/GenBank/DDBJ databases">
        <authorList>
            <person name="Pietrasiak N."/>
            <person name="Ward R."/>
            <person name="Stajich J.E."/>
            <person name="Kurbessoian T."/>
        </authorList>
    </citation>
    <scope>NUCLEOTIDE SEQUENCE</scope>
    <source>
        <strain evidence="8">HA4357-MV3</strain>
    </source>
</reference>
<gene>
    <name evidence="8" type="ORF">KME28_09355</name>
</gene>
<evidence type="ECO:0000256" key="6">
    <source>
        <dbReference type="ARBA" id="ARBA00023098"/>
    </source>
</evidence>
<dbReference type="FunFam" id="2.30.38.10:FF:000001">
    <property type="entry name" value="Non-ribosomal peptide synthetase PvdI"/>
    <property type="match status" value="1"/>
</dbReference>
<dbReference type="InterPro" id="IPR036736">
    <property type="entry name" value="ACP-like_sf"/>
</dbReference>
<organism evidence="8 9">
    <name type="scientific">Pelatocladus maniniholoensis HA4357-MV3</name>
    <dbReference type="NCBI Taxonomy" id="1117104"/>
    <lineage>
        <taxon>Bacteria</taxon>
        <taxon>Bacillati</taxon>
        <taxon>Cyanobacteriota</taxon>
        <taxon>Cyanophyceae</taxon>
        <taxon>Nostocales</taxon>
        <taxon>Nostocaceae</taxon>
        <taxon>Pelatocladus</taxon>
    </lineage>
</organism>
<accession>A0A9E3H789</accession>
<dbReference type="Pfam" id="PF00668">
    <property type="entry name" value="Condensation"/>
    <property type="match status" value="1"/>
</dbReference>
<dbReference type="PROSITE" id="PS00455">
    <property type="entry name" value="AMP_BINDING"/>
    <property type="match status" value="2"/>
</dbReference>
<dbReference type="SUPFAM" id="SSF47336">
    <property type="entry name" value="ACP-like"/>
    <property type="match status" value="2"/>
</dbReference>
<dbReference type="FunFam" id="3.40.50.980:FF:000001">
    <property type="entry name" value="Non-ribosomal peptide synthetase"/>
    <property type="match status" value="1"/>
</dbReference>
<keyword evidence="5" id="KW-0276">Fatty acid metabolism</keyword>
<dbReference type="InterPro" id="IPR006162">
    <property type="entry name" value="Ppantetheine_attach_site"/>
</dbReference>
<dbReference type="InterPro" id="IPR001242">
    <property type="entry name" value="Condensation_dom"/>
</dbReference>
<dbReference type="FunFam" id="3.40.50.12780:FF:000012">
    <property type="entry name" value="Non-ribosomal peptide synthetase"/>
    <property type="match status" value="1"/>
</dbReference>
<dbReference type="PANTHER" id="PTHR45527">
    <property type="entry name" value="NONRIBOSOMAL PEPTIDE SYNTHETASE"/>
    <property type="match status" value="1"/>
</dbReference>
<dbReference type="CDD" id="cd05931">
    <property type="entry name" value="FAAL"/>
    <property type="match status" value="1"/>
</dbReference>
<dbReference type="InterPro" id="IPR009081">
    <property type="entry name" value="PP-bd_ACP"/>
</dbReference>
<dbReference type="GO" id="GO:0043041">
    <property type="term" value="P:amino acid activation for nonribosomal peptide biosynthetic process"/>
    <property type="evidence" value="ECO:0007669"/>
    <property type="project" value="TreeGrafter"/>
</dbReference>
<dbReference type="InterPro" id="IPR025110">
    <property type="entry name" value="AMP-bd_C"/>
</dbReference>
<dbReference type="SMART" id="SM00823">
    <property type="entry name" value="PKS_PP"/>
    <property type="match status" value="2"/>
</dbReference>
<dbReference type="EMBL" id="JAHHHW010000076">
    <property type="protein sequence ID" value="MBW4431917.1"/>
    <property type="molecule type" value="Genomic_DNA"/>
</dbReference>
<evidence type="ECO:0000259" key="7">
    <source>
        <dbReference type="PROSITE" id="PS50075"/>
    </source>
</evidence>
<dbReference type="GO" id="GO:0031177">
    <property type="term" value="F:phosphopantetheine binding"/>
    <property type="evidence" value="ECO:0007669"/>
    <property type="project" value="InterPro"/>
</dbReference>
<evidence type="ECO:0000256" key="5">
    <source>
        <dbReference type="ARBA" id="ARBA00022832"/>
    </source>
</evidence>
<comment type="similarity">
    <text evidence="2">Belongs to the ATP-dependent AMP-binding enzyme family.</text>
</comment>
<dbReference type="CDD" id="cd19531">
    <property type="entry name" value="LCL_NRPS-like"/>
    <property type="match status" value="1"/>
</dbReference>
<keyword evidence="3" id="KW-0596">Phosphopantetheine</keyword>